<evidence type="ECO:0000256" key="5">
    <source>
        <dbReference type="ARBA" id="ARBA00018836"/>
    </source>
</evidence>
<dbReference type="KEGG" id="meh:M301_2715"/>
<evidence type="ECO:0000256" key="10">
    <source>
        <dbReference type="ARBA" id="ARBA00023239"/>
    </source>
</evidence>
<dbReference type="GO" id="GO:0008686">
    <property type="term" value="F:3,4-dihydroxy-2-butanone-4-phosphate synthase activity"/>
    <property type="evidence" value="ECO:0007669"/>
    <property type="project" value="UniProtKB-UniRule"/>
</dbReference>
<dbReference type="UniPathway" id="UPA00275">
    <property type="reaction ID" value="UER00399"/>
</dbReference>
<dbReference type="GO" id="GO:0005829">
    <property type="term" value="C:cytosol"/>
    <property type="evidence" value="ECO:0007669"/>
    <property type="project" value="TreeGrafter"/>
</dbReference>
<dbReference type="PANTHER" id="PTHR21327">
    <property type="entry name" value="GTP CYCLOHYDROLASE II-RELATED"/>
    <property type="match status" value="1"/>
</dbReference>
<dbReference type="Proteomes" id="UP000000383">
    <property type="component" value="Chromosome"/>
</dbReference>
<reference evidence="15" key="1">
    <citation type="submission" date="2010-05" db="EMBL/GenBank/DDBJ databases">
        <title>Complete sequence of Methylotenera sp. 301.</title>
        <authorList>
            <person name="Lucas S."/>
            <person name="Copeland A."/>
            <person name="Lapidus A."/>
            <person name="Cheng J.-F."/>
            <person name="Bruce D."/>
            <person name="Goodwin L."/>
            <person name="Pitluck S."/>
            <person name="Clum A."/>
            <person name="Land M."/>
            <person name="Hauser L."/>
            <person name="Kyrpides N."/>
            <person name="Ivanova N."/>
            <person name="Chistoservova L."/>
            <person name="Kalyuzhnaya M."/>
            <person name="Woyke T."/>
        </authorList>
    </citation>
    <scope>NUCLEOTIDE SEQUENCE [LARGE SCALE GENOMIC DNA]</scope>
    <source>
        <strain evidence="15">301</strain>
    </source>
</reference>
<comment type="function">
    <text evidence="1 12 13">Catalyzes the conversion of D-ribulose 5-phosphate to formate and 3,4-dihydroxy-2-butanone 4-phosphate.</text>
</comment>
<keyword evidence="6 12" id="KW-0686">Riboflavin biosynthesis</keyword>
<comment type="similarity">
    <text evidence="11 12 13">Belongs to the DHBP synthase family.</text>
</comment>
<name>D7DP38_METV0</name>
<dbReference type="RefSeq" id="WP_013149374.1">
    <property type="nucleotide sequence ID" value="NC_014207.1"/>
</dbReference>
<comment type="catalytic activity">
    <reaction evidence="12 13">
        <text>D-ribulose 5-phosphate = (2S)-2-hydroxy-3-oxobutyl phosphate + formate + H(+)</text>
        <dbReference type="Rhea" id="RHEA:18457"/>
        <dbReference type="ChEBI" id="CHEBI:15378"/>
        <dbReference type="ChEBI" id="CHEBI:15740"/>
        <dbReference type="ChEBI" id="CHEBI:58121"/>
        <dbReference type="ChEBI" id="CHEBI:58830"/>
        <dbReference type="EC" id="4.1.99.12"/>
    </reaction>
</comment>
<evidence type="ECO:0000256" key="11">
    <source>
        <dbReference type="ARBA" id="ARBA00060730"/>
    </source>
</evidence>
<evidence type="ECO:0000256" key="4">
    <source>
        <dbReference type="ARBA" id="ARBA00012153"/>
    </source>
</evidence>
<keyword evidence="15" id="KW-1185">Reference proteome</keyword>
<protein>
    <recommendedName>
        <fullName evidence="5 12">3,4-dihydroxy-2-butanone 4-phosphate synthase</fullName>
        <shortName evidence="12 13">DHBP synthase</shortName>
        <ecNumber evidence="4 12">4.1.99.12</ecNumber>
    </recommendedName>
</protein>
<evidence type="ECO:0000256" key="6">
    <source>
        <dbReference type="ARBA" id="ARBA00022619"/>
    </source>
</evidence>
<organism evidence="14 15">
    <name type="scientific">Methylotenera versatilis (strain 301)</name>
    <dbReference type="NCBI Taxonomy" id="666681"/>
    <lineage>
        <taxon>Bacteria</taxon>
        <taxon>Pseudomonadati</taxon>
        <taxon>Pseudomonadota</taxon>
        <taxon>Betaproteobacteria</taxon>
        <taxon>Nitrosomonadales</taxon>
        <taxon>Methylophilaceae</taxon>
        <taxon>Methylotenera</taxon>
    </lineage>
</organism>
<dbReference type="GO" id="GO:0009231">
    <property type="term" value="P:riboflavin biosynthetic process"/>
    <property type="evidence" value="ECO:0007669"/>
    <property type="project" value="UniProtKB-UniRule"/>
</dbReference>
<dbReference type="eggNOG" id="COG0108">
    <property type="taxonomic scope" value="Bacteria"/>
</dbReference>
<proteinExistence type="inferred from homology"/>
<dbReference type="SUPFAM" id="SSF55821">
    <property type="entry name" value="YrdC/RibB"/>
    <property type="match status" value="1"/>
</dbReference>
<evidence type="ECO:0000313" key="15">
    <source>
        <dbReference type="Proteomes" id="UP000000383"/>
    </source>
</evidence>
<reference evidence="14 15" key="2">
    <citation type="journal article" date="2011" name="J. Bacteriol.">
        <title>Genomes of three methylotrophs from a single niche uncover genetic and metabolic divergence of Methylophilaceae.</title>
        <authorList>
            <person name="Lapidus A."/>
            <person name="Clum A."/>
            <person name="Labutti K."/>
            <person name="Kaluzhnaya M.G."/>
            <person name="Lim S."/>
            <person name="Beck D.A."/>
            <person name="Glavina Del Rio T."/>
            <person name="Nolan M."/>
            <person name="Mavromatis K."/>
            <person name="Huntemann M."/>
            <person name="Lucas S."/>
            <person name="Lidstrom M.E."/>
            <person name="Ivanova N."/>
            <person name="Chistoserdova L."/>
        </authorList>
    </citation>
    <scope>NUCLEOTIDE SEQUENCE [LARGE SCALE GENOMIC DNA]</scope>
    <source>
        <strain evidence="14 15">301</strain>
    </source>
</reference>
<dbReference type="OrthoDB" id="9793111at2"/>
<dbReference type="PANTHER" id="PTHR21327:SF18">
    <property type="entry name" value="3,4-DIHYDROXY-2-BUTANONE 4-PHOSPHATE SYNTHASE"/>
    <property type="match status" value="1"/>
</dbReference>
<feature type="binding site" evidence="12">
    <location>
        <begin position="32"/>
        <end position="33"/>
    </location>
    <ligand>
        <name>D-ribulose 5-phosphate</name>
        <dbReference type="ChEBI" id="CHEBI:58121"/>
    </ligand>
</feature>
<dbReference type="GO" id="GO:0030145">
    <property type="term" value="F:manganese ion binding"/>
    <property type="evidence" value="ECO:0007669"/>
    <property type="project" value="UniProtKB-UniRule"/>
</dbReference>
<feature type="binding site" evidence="12">
    <location>
        <position position="33"/>
    </location>
    <ligand>
        <name>Mg(2+)</name>
        <dbReference type="ChEBI" id="CHEBI:18420"/>
        <label>2</label>
    </ligand>
</feature>
<feature type="binding site" evidence="12">
    <location>
        <position position="148"/>
    </location>
    <ligand>
        <name>Mg(2+)</name>
        <dbReference type="ChEBI" id="CHEBI:18420"/>
        <label>2</label>
    </ligand>
</feature>
<evidence type="ECO:0000313" key="14">
    <source>
        <dbReference type="EMBL" id="ADI31069.1"/>
    </source>
</evidence>
<keyword evidence="9 12" id="KW-0464">Manganese</keyword>
<evidence type="ECO:0000256" key="13">
    <source>
        <dbReference type="RuleBase" id="RU003843"/>
    </source>
</evidence>
<accession>D7DP38</accession>
<keyword evidence="10 12" id="KW-0456">Lyase</keyword>
<comment type="pathway">
    <text evidence="2 12 13">Cofactor biosynthesis; riboflavin biosynthesis; 2-hydroxy-3-oxobutyl phosphate from D-ribulose 5-phosphate: step 1/1.</text>
</comment>
<evidence type="ECO:0000256" key="7">
    <source>
        <dbReference type="ARBA" id="ARBA00022723"/>
    </source>
</evidence>
<evidence type="ECO:0000256" key="2">
    <source>
        <dbReference type="ARBA" id="ARBA00004904"/>
    </source>
</evidence>
<dbReference type="AlphaFoldDB" id="D7DP38"/>
<feature type="binding site" evidence="12">
    <location>
        <begin position="145"/>
        <end position="149"/>
    </location>
    <ligand>
        <name>D-ribulose 5-phosphate</name>
        <dbReference type="ChEBI" id="CHEBI:58121"/>
    </ligand>
</feature>
<comment type="subunit">
    <text evidence="3 12 13">Homodimer.</text>
</comment>
<dbReference type="FunFam" id="3.90.870.10:FF:000002">
    <property type="entry name" value="3,4-dihydroxy-2-butanone 4-phosphate synthase"/>
    <property type="match status" value="1"/>
</dbReference>
<dbReference type="GO" id="GO:0000287">
    <property type="term" value="F:magnesium ion binding"/>
    <property type="evidence" value="ECO:0007669"/>
    <property type="project" value="UniProtKB-UniRule"/>
</dbReference>
<dbReference type="NCBIfam" id="TIGR00506">
    <property type="entry name" value="ribB"/>
    <property type="match status" value="1"/>
</dbReference>
<feature type="binding site" evidence="12">
    <location>
        <position position="33"/>
    </location>
    <ligand>
        <name>Mg(2+)</name>
        <dbReference type="ChEBI" id="CHEBI:18420"/>
        <label>1</label>
    </ligand>
</feature>
<keyword evidence="8 12" id="KW-0460">Magnesium</keyword>
<sequence length="234" mass="25464">MSKNLSPFDSIESAISAISRGEFVVVVDDTDRENEGDLIIAAEKVTASQMAFMVRHSSGIVCVSMTVERLRQLKLPLMVERNTESHRTAFTVSVDYLHGTTTGVSAADRALTLNALADPNSHANDFARPGHIFPLRCRKGGVLERAGHTEAAHDLSLLAGLQPAGVLCEVVNDDGTMARRPELLAFAKQHGLVIITIADLITYREQAIGSQIYTKHHKAMVEHHLLDAAILYTA</sequence>
<dbReference type="EMBL" id="CP002056">
    <property type="protein sequence ID" value="ADI31069.1"/>
    <property type="molecule type" value="Genomic_DNA"/>
</dbReference>
<dbReference type="HAMAP" id="MF_00180">
    <property type="entry name" value="RibB"/>
    <property type="match status" value="1"/>
</dbReference>
<feature type="site" description="Essential for catalytic activity" evidence="12">
    <location>
        <position position="131"/>
    </location>
</feature>
<feature type="site" description="Essential for catalytic activity" evidence="12">
    <location>
        <position position="169"/>
    </location>
</feature>
<evidence type="ECO:0000256" key="1">
    <source>
        <dbReference type="ARBA" id="ARBA00002284"/>
    </source>
</evidence>
<dbReference type="InterPro" id="IPR000422">
    <property type="entry name" value="DHBP_synthase_RibB"/>
</dbReference>
<comment type="cofactor">
    <cofactor evidence="12 13">
        <name>Mg(2+)</name>
        <dbReference type="ChEBI" id="CHEBI:18420"/>
    </cofactor>
    <cofactor evidence="12 13">
        <name>Mn(2+)</name>
        <dbReference type="ChEBI" id="CHEBI:29035"/>
    </cofactor>
    <text evidence="12 13">Binds 2 divalent metal cations per subunit. Magnesium or manganese.</text>
</comment>
<dbReference type="InterPro" id="IPR017945">
    <property type="entry name" value="DHBP_synth_RibB-like_a/b_dom"/>
</dbReference>
<dbReference type="Gene3D" id="3.90.870.10">
    <property type="entry name" value="DHBP synthase"/>
    <property type="match status" value="1"/>
</dbReference>
<dbReference type="STRING" id="666681.M301_2715"/>
<gene>
    <name evidence="12" type="primary">ribB</name>
    <name evidence="14" type="ordered locus">M301_2715</name>
</gene>
<feature type="binding site" evidence="12">
    <location>
        <position position="37"/>
    </location>
    <ligand>
        <name>D-ribulose 5-phosphate</name>
        <dbReference type="ChEBI" id="CHEBI:58121"/>
    </ligand>
</feature>
<keyword evidence="7 12" id="KW-0479">Metal-binding</keyword>
<evidence type="ECO:0000256" key="9">
    <source>
        <dbReference type="ARBA" id="ARBA00023211"/>
    </source>
</evidence>
<dbReference type="Pfam" id="PF00926">
    <property type="entry name" value="DHBP_synthase"/>
    <property type="match status" value="1"/>
</dbReference>
<dbReference type="EC" id="4.1.99.12" evidence="4 12"/>
<evidence type="ECO:0000256" key="12">
    <source>
        <dbReference type="HAMAP-Rule" id="MF_00180"/>
    </source>
</evidence>
<evidence type="ECO:0000256" key="3">
    <source>
        <dbReference type="ARBA" id="ARBA00011738"/>
    </source>
</evidence>
<dbReference type="HOGENOM" id="CLU_020273_3_0_4"/>
<evidence type="ECO:0000256" key="8">
    <source>
        <dbReference type="ARBA" id="ARBA00022842"/>
    </source>
</evidence>